<dbReference type="Proteomes" id="UP000325945">
    <property type="component" value="Unassembled WGS sequence"/>
</dbReference>
<evidence type="ECO:0000313" key="5">
    <source>
        <dbReference type="EMBL" id="KAE8323531.1"/>
    </source>
</evidence>
<dbReference type="Gene3D" id="3.50.50.60">
    <property type="entry name" value="FAD/NAD(P)-binding domain"/>
    <property type="match status" value="1"/>
</dbReference>
<dbReference type="InterPro" id="IPR036188">
    <property type="entry name" value="FAD/NAD-bd_sf"/>
</dbReference>
<organism evidence="5 6">
    <name type="scientific">Aspergillus sergii</name>
    <dbReference type="NCBI Taxonomy" id="1034303"/>
    <lineage>
        <taxon>Eukaryota</taxon>
        <taxon>Fungi</taxon>
        <taxon>Dikarya</taxon>
        <taxon>Ascomycota</taxon>
        <taxon>Pezizomycotina</taxon>
        <taxon>Eurotiomycetes</taxon>
        <taxon>Eurotiomycetidae</taxon>
        <taxon>Eurotiales</taxon>
        <taxon>Aspergillaceae</taxon>
        <taxon>Aspergillus</taxon>
        <taxon>Aspergillus subgen. Circumdati</taxon>
    </lineage>
</organism>
<dbReference type="GO" id="GO:0016709">
    <property type="term" value="F:oxidoreductase activity, acting on paired donors, with incorporation or reduction of molecular oxygen, NAD(P)H as one donor, and incorporation of one atom of oxygen"/>
    <property type="evidence" value="ECO:0007669"/>
    <property type="project" value="UniProtKB-ARBA"/>
</dbReference>
<keyword evidence="3" id="KW-0560">Oxidoreductase</keyword>
<dbReference type="SUPFAM" id="SSF51905">
    <property type="entry name" value="FAD/NAD(P)-binding domain"/>
    <property type="match status" value="1"/>
</dbReference>
<gene>
    <name evidence="5" type="ORF">BDV39DRAFT_208672</name>
</gene>
<dbReference type="InterPro" id="IPR050641">
    <property type="entry name" value="RIFMO-like"/>
</dbReference>
<dbReference type="Pfam" id="PF21274">
    <property type="entry name" value="Rng_hyd_C"/>
    <property type="match status" value="1"/>
</dbReference>
<dbReference type="PANTHER" id="PTHR43004">
    <property type="entry name" value="TRK SYSTEM POTASSIUM UPTAKE PROTEIN"/>
    <property type="match status" value="1"/>
</dbReference>
<accession>A0A5N6WRR8</accession>
<evidence type="ECO:0000313" key="6">
    <source>
        <dbReference type="Proteomes" id="UP000325945"/>
    </source>
</evidence>
<protein>
    <submittedName>
        <fullName evidence="5">FAD binding domain-containing protein</fullName>
    </submittedName>
</protein>
<evidence type="ECO:0000256" key="3">
    <source>
        <dbReference type="ARBA" id="ARBA00023002"/>
    </source>
</evidence>
<dbReference type="Gene3D" id="3.40.30.120">
    <property type="match status" value="1"/>
</dbReference>
<dbReference type="EMBL" id="ML741828">
    <property type="protein sequence ID" value="KAE8323531.1"/>
    <property type="molecule type" value="Genomic_DNA"/>
</dbReference>
<dbReference type="Gene3D" id="3.30.9.10">
    <property type="entry name" value="D-Amino Acid Oxidase, subunit A, domain 2"/>
    <property type="match status" value="1"/>
</dbReference>
<evidence type="ECO:0000259" key="4">
    <source>
        <dbReference type="Pfam" id="PF01494"/>
    </source>
</evidence>
<proteinExistence type="predicted"/>
<dbReference type="AlphaFoldDB" id="A0A5N6WRR8"/>
<evidence type="ECO:0000256" key="1">
    <source>
        <dbReference type="ARBA" id="ARBA00022630"/>
    </source>
</evidence>
<reference evidence="6" key="1">
    <citation type="submission" date="2019-04" db="EMBL/GenBank/DDBJ databases">
        <title>Friends and foes A comparative genomics studyof 23 Aspergillus species from section Flavi.</title>
        <authorList>
            <consortium name="DOE Joint Genome Institute"/>
            <person name="Kjaerbolling I."/>
            <person name="Vesth T."/>
            <person name="Frisvad J.C."/>
            <person name="Nybo J.L."/>
            <person name="Theobald S."/>
            <person name="Kildgaard S."/>
            <person name="Isbrandt T."/>
            <person name="Kuo A."/>
            <person name="Sato A."/>
            <person name="Lyhne E.K."/>
            <person name="Kogle M.E."/>
            <person name="Wiebenga A."/>
            <person name="Kun R.S."/>
            <person name="Lubbers R.J."/>
            <person name="Makela M.R."/>
            <person name="Barry K."/>
            <person name="Chovatia M."/>
            <person name="Clum A."/>
            <person name="Daum C."/>
            <person name="Haridas S."/>
            <person name="He G."/>
            <person name="LaButti K."/>
            <person name="Lipzen A."/>
            <person name="Mondo S."/>
            <person name="Riley R."/>
            <person name="Salamov A."/>
            <person name="Simmons B.A."/>
            <person name="Magnuson J.K."/>
            <person name="Henrissat B."/>
            <person name="Mortensen U.H."/>
            <person name="Larsen T.O."/>
            <person name="Devries R.P."/>
            <person name="Grigoriev I.V."/>
            <person name="Machida M."/>
            <person name="Baker S.E."/>
            <person name="Andersen M.R."/>
        </authorList>
    </citation>
    <scope>NUCLEOTIDE SEQUENCE [LARGE SCALE GENOMIC DNA]</scope>
    <source>
        <strain evidence="6">CBS 130017</strain>
    </source>
</reference>
<dbReference type="Pfam" id="PF01494">
    <property type="entry name" value="FAD_binding_3"/>
    <property type="match status" value="1"/>
</dbReference>
<feature type="domain" description="FAD-binding" evidence="4">
    <location>
        <begin position="7"/>
        <end position="380"/>
    </location>
</feature>
<keyword evidence="1" id="KW-0285">Flavoprotein</keyword>
<name>A0A5N6WRR8_9EURO</name>
<keyword evidence="2" id="KW-0274">FAD</keyword>
<sequence length="600" mass="66168">MTSEIQTKFLVVGAGPAGLALAAFLGQNGLDGLVIAKAASTSDTPRAHSFNPFAFECLRDLGIEEQALKQSVRGHTLQSMRWARSMVGEEYGKVLGWSEHPSCVEHAYGLTPCEYAELSQSELEPLLVRYASHHNFEVRFSTELIAIERLTGVSGYTQYVCTVHDLISHSTFKIRTRYLFGADGARSHIARSLNFSFTSKASGGKACNILLRADLNHVMHKERHAALHWIVKPDRTTFPGLVAHLRMVEPWKKWVMVGFGVNGTNAFEELTPESPELIECVREIIGDDSVDIEILRIDPWTVRQSVADEYTLDHGTDVFLLGDAAHRHPPAYGLGSNTCIQDAYNLGWKIAYVLKGLAGPGLLKSYSEERQPVGAMLVHNANQGLHAQVGVWEAVGMFAPSREEGAQQLAKLSQATEEGATSRDKVRKAMENVEEETKSWGAAYNQWYVSTAVYSEDEDSARPTLDGNPIIVPQVTTYPGSRLPHVWLDVATRQKMISTHDLAGKGAFCLLFGIGGEAWKKASVNISRNTGIPINAYGIGFGLDYSDVHREWYAKRGVDESGCVLVRPDRFVAWRSSKVAADCEAKLKHVLDKVLSKGEL</sequence>
<dbReference type="InterPro" id="IPR002938">
    <property type="entry name" value="FAD-bd"/>
</dbReference>
<evidence type="ECO:0000256" key="2">
    <source>
        <dbReference type="ARBA" id="ARBA00022827"/>
    </source>
</evidence>
<keyword evidence="6" id="KW-1185">Reference proteome</keyword>
<dbReference type="GO" id="GO:0071949">
    <property type="term" value="F:FAD binding"/>
    <property type="evidence" value="ECO:0007669"/>
    <property type="project" value="InterPro"/>
</dbReference>
<dbReference type="PRINTS" id="PR00420">
    <property type="entry name" value="RNGMNOXGNASE"/>
</dbReference>
<dbReference type="PANTHER" id="PTHR43004:SF8">
    <property type="entry name" value="FAD-BINDING DOMAIN-CONTAINING PROTEIN-RELATED"/>
    <property type="match status" value="1"/>
</dbReference>